<feature type="domain" description="BIG2" evidence="2">
    <location>
        <begin position="217"/>
        <end position="299"/>
    </location>
</feature>
<comment type="caution">
    <text evidence="3">The sequence shown here is derived from an EMBL/GenBank/DDBJ whole genome shotgun (WGS) entry which is preliminary data.</text>
</comment>
<reference evidence="3 4" key="2">
    <citation type="submission" date="2014-10" db="EMBL/GenBank/DDBJ databases">
        <title>Comparative genomics of the Paenibacillus odorifer group.</title>
        <authorList>
            <person name="Tsai Y.-C."/>
            <person name="Martin N."/>
            <person name="Korlach J."/>
            <person name="Wiedmann M."/>
        </authorList>
    </citation>
    <scope>NUCLEOTIDE SEQUENCE [LARGE SCALE GENOMIC DNA]</scope>
    <source>
        <strain evidence="3 4">DSM 18334</strain>
    </source>
</reference>
<dbReference type="AlphaFoldDB" id="A0A098M9H2"/>
<evidence type="ECO:0000313" key="4">
    <source>
        <dbReference type="Proteomes" id="UP000029734"/>
    </source>
</evidence>
<feature type="domain" description="BIG2" evidence="2">
    <location>
        <begin position="135"/>
        <end position="208"/>
    </location>
</feature>
<keyword evidence="1" id="KW-0732">Signal</keyword>
<dbReference type="InterPro" id="IPR003343">
    <property type="entry name" value="Big_2"/>
</dbReference>
<feature type="domain" description="BIG2" evidence="2">
    <location>
        <begin position="303"/>
        <end position="388"/>
    </location>
</feature>
<sequence>MMTQNMNRTMTKLLLIIVLLATAIFPSSVLAATGDTLSIDFDSTTKVDLVVGQTPKQLKVLATLEGTSTKKDVTGSAVWTSSNNSVVKVIGGLLTPMDGGTAVITATYNSAVTTIEVSVTHPYTKLDLVYSSDGKYTLGDVESNLTVIANATGGQSTTIVKDVAESAEWSSSDGSVLTVSKGKLTLVGAGTATITAKYKGVTDSFKAAVKLPYSSIVIKKGATLVNELEMLVGDLPLKVTATTIDALNHSEVNATTEAAWTSSNASVATVSAGEIKVLATGKTVITVKYLGVSSSVDVYVRAPYEALLVTPSEDQSLFINEMIKVTAEVRDAVNSTKNVSSSAVWNSSNQMVATLATYGDYEGITAKSVSTSTIKIDYLGLSRDLKVTVYPTLKDLVVDKKELELYTNESVSLPKVSGTKLDGSKIDISSEMDWTSSNDEIAKVEDGKIVVDSSTGSVTITGTIKSNKVASGRSSIRDQRIELKVTVKDKVLVLIGPEDSFGIVIGEEESLPQVTAVMESGEERDVTDSIQWVLSGSNAVIKQTSKGKVIKGLLKGSATLKGTYGNKTLSIPVIIEQKVVKLVVEPTTLEMNIKGSKAIKVTGYFSNGKTANFSSAINWVSSNTSAVSVKGATVKALAEGASTLSGSYQGIAVSVKITVVPKLLKLTVSESRLKLAPGTASAIVVTAQYDTGAVSVVTGVTEWTSSKPSVAKVSSTGVITAVAPGTASIKGKLGSKTVTVSVTVK</sequence>
<dbReference type="Proteomes" id="UP000029734">
    <property type="component" value="Unassembled WGS sequence"/>
</dbReference>
<feature type="signal peptide" evidence="1">
    <location>
        <begin position="1"/>
        <end position="31"/>
    </location>
</feature>
<dbReference type="InterPro" id="IPR054604">
    <property type="entry name" value="SbsC_Big-like"/>
</dbReference>
<feature type="domain" description="BIG2" evidence="2">
    <location>
        <begin position="498"/>
        <end position="574"/>
    </location>
</feature>
<dbReference type="EMBL" id="JQCR01000003">
    <property type="protein sequence ID" value="KGE18182.1"/>
    <property type="molecule type" value="Genomic_DNA"/>
</dbReference>
<dbReference type="RefSeq" id="WP_036658024.1">
    <property type="nucleotide sequence ID" value="NZ_JQCR01000003.1"/>
</dbReference>
<dbReference type="Pfam" id="PF22359">
    <property type="entry name" value="Big-like"/>
    <property type="match status" value="1"/>
</dbReference>
<dbReference type="SMART" id="SM00635">
    <property type="entry name" value="BID_2"/>
    <property type="match status" value="8"/>
</dbReference>
<dbReference type="STRING" id="268407.PWYN_26995"/>
<dbReference type="Gene3D" id="2.60.40.1080">
    <property type="match status" value="8"/>
</dbReference>
<protein>
    <recommendedName>
        <fullName evidence="2">BIG2 domain-containing protein</fullName>
    </recommendedName>
</protein>
<reference evidence="3 4" key="1">
    <citation type="submission" date="2014-08" db="EMBL/GenBank/DDBJ databases">
        <authorList>
            <person name="den Bakker H.C."/>
        </authorList>
    </citation>
    <scope>NUCLEOTIDE SEQUENCE [LARGE SCALE GENOMIC DNA]</scope>
    <source>
        <strain evidence="3 4">DSM 18334</strain>
    </source>
</reference>
<name>A0A098M9H2_9BACL</name>
<evidence type="ECO:0000256" key="1">
    <source>
        <dbReference type="SAM" id="SignalP"/>
    </source>
</evidence>
<dbReference type="OrthoDB" id="503324at2"/>
<evidence type="ECO:0000259" key="2">
    <source>
        <dbReference type="SMART" id="SM00635"/>
    </source>
</evidence>
<feature type="domain" description="BIG2" evidence="2">
    <location>
        <begin position="392"/>
        <end position="474"/>
    </location>
</feature>
<dbReference type="SUPFAM" id="SSF49373">
    <property type="entry name" value="Invasin/intimin cell-adhesion fragments"/>
    <property type="match status" value="5"/>
</dbReference>
<keyword evidence="4" id="KW-1185">Reference proteome</keyword>
<gene>
    <name evidence="3" type="ORF">PWYN_26995</name>
</gene>
<feature type="chain" id="PRO_5001938064" description="BIG2 domain-containing protein" evidence="1">
    <location>
        <begin position="32"/>
        <end position="745"/>
    </location>
</feature>
<feature type="domain" description="BIG2" evidence="2">
    <location>
        <begin position="578"/>
        <end position="658"/>
    </location>
</feature>
<proteinExistence type="predicted"/>
<feature type="domain" description="BIG2" evidence="2">
    <location>
        <begin position="662"/>
        <end position="743"/>
    </location>
</feature>
<dbReference type="InterPro" id="IPR008964">
    <property type="entry name" value="Invasin/intimin_cell_adhesion"/>
</dbReference>
<evidence type="ECO:0000313" key="3">
    <source>
        <dbReference type="EMBL" id="KGE18182.1"/>
    </source>
</evidence>
<accession>A0A098M9H2</accession>
<feature type="domain" description="BIG2" evidence="2">
    <location>
        <begin position="35"/>
        <end position="118"/>
    </location>
</feature>
<dbReference type="eggNOG" id="COG5492">
    <property type="taxonomic scope" value="Bacteria"/>
</dbReference>
<organism evidence="3 4">
    <name type="scientific">Paenibacillus wynnii</name>
    <dbReference type="NCBI Taxonomy" id="268407"/>
    <lineage>
        <taxon>Bacteria</taxon>
        <taxon>Bacillati</taxon>
        <taxon>Bacillota</taxon>
        <taxon>Bacilli</taxon>
        <taxon>Bacillales</taxon>
        <taxon>Paenibacillaceae</taxon>
        <taxon>Paenibacillus</taxon>
    </lineage>
</organism>